<feature type="domain" description="Exonuclease" evidence="8">
    <location>
        <begin position="1"/>
        <end position="181"/>
    </location>
</feature>
<dbReference type="CDD" id="cd06127">
    <property type="entry name" value="DEDDh"/>
    <property type="match status" value="1"/>
</dbReference>
<dbReference type="EC" id="2.7.7.7" evidence="1"/>
<dbReference type="InterPro" id="IPR040982">
    <property type="entry name" value="DNA_pol3_finger"/>
</dbReference>
<dbReference type="Gene3D" id="3.20.20.140">
    <property type="entry name" value="Metal-dependent hydrolases"/>
    <property type="match status" value="1"/>
</dbReference>
<dbReference type="GO" id="GO:0006260">
    <property type="term" value="P:DNA replication"/>
    <property type="evidence" value="ECO:0007669"/>
    <property type="project" value="UniProtKB-KW"/>
</dbReference>
<dbReference type="Gene3D" id="3.30.420.10">
    <property type="entry name" value="Ribonuclease H-like superfamily/Ribonuclease H"/>
    <property type="match status" value="1"/>
</dbReference>
<keyword evidence="4 9" id="KW-0548">Nucleotidyltransferase</keyword>
<dbReference type="Pfam" id="PF02811">
    <property type="entry name" value="PHP"/>
    <property type="match status" value="1"/>
</dbReference>
<evidence type="ECO:0000256" key="1">
    <source>
        <dbReference type="ARBA" id="ARBA00012417"/>
    </source>
</evidence>
<dbReference type="InterPro" id="IPR029460">
    <property type="entry name" value="DNAPol_HHH"/>
</dbReference>
<dbReference type="Pfam" id="PF14579">
    <property type="entry name" value="HHH_6"/>
    <property type="match status" value="1"/>
</dbReference>
<reference evidence="9" key="1">
    <citation type="submission" date="2024-06" db="EMBL/GenBank/DDBJ databases">
        <title>Diversity, functionality, and evolutionary history of bacterial symbionts in false click beetles (Coleoptera, Throscidae).</title>
        <authorList>
            <person name="Wierz J.C."/>
            <person name="Malm H."/>
            <person name="Kaltenpoth M."/>
            <person name="Engl T."/>
        </authorList>
    </citation>
    <scope>NUCLEOTIDE SEQUENCE</scope>
    <source>
        <strain evidence="9">Tcar</strain>
    </source>
</reference>
<evidence type="ECO:0000256" key="3">
    <source>
        <dbReference type="ARBA" id="ARBA00022679"/>
    </source>
</evidence>
<evidence type="ECO:0000313" key="9">
    <source>
        <dbReference type="EMBL" id="XBT18747.1"/>
    </source>
</evidence>
<dbReference type="InterPro" id="IPR036397">
    <property type="entry name" value="RNaseH_sf"/>
</dbReference>
<dbReference type="Pfam" id="PF07733">
    <property type="entry name" value="DNA_pol3_alpha"/>
    <property type="match status" value="1"/>
</dbReference>
<protein>
    <recommendedName>
        <fullName evidence="2">DNA polymerase III subunit alpha</fullName>
        <ecNumber evidence="1">2.7.7.7</ecNumber>
    </recommendedName>
</protein>
<dbReference type="PANTHER" id="PTHR32294:SF0">
    <property type="entry name" value="DNA POLYMERASE III SUBUNIT ALPHA"/>
    <property type="match status" value="1"/>
</dbReference>
<dbReference type="GO" id="GO:0008408">
    <property type="term" value="F:3'-5' exonuclease activity"/>
    <property type="evidence" value="ECO:0007669"/>
    <property type="project" value="InterPro"/>
</dbReference>
<dbReference type="GO" id="GO:0003887">
    <property type="term" value="F:DNA-directed DNA polymerase activity"/>
    <property type="evidence" value="ECO:0007669"/>
    <property type="project" value="UniProtKB-KW"/>
</dbReference>
<evidence type="ECO:0000256" key="5">
    <source>
        <dbReference type="ARBA" id="ARBA00022705"/>
    </source>
</evidence>
<dbReference type="NCBIfam" id="TIGR00594">
    <property type="entry name" value="polc"/>
    <property type="match status" value="1"/>
</dbReference>
<comment type="catalytic activity">
    <reaction evidence="7">
        <text>DNA(n) + a 2'-deoxyribonucleoside 5'-triphosphate = DNA(n+1) + diphosphate</text>
        <dbReference type="Rhea" id="RHEA:22508"/>
        <dbReference type="Rhea" id="RHEA-COMP:17339"/>
        <dbReference type="Rhea" id="RHEA-COMP:17340"/>
        <dbReference type="ChEBI" id="CHEBI:33019"/>
        <dbReference type="ChEBI" id="CHEBI:61560"/>
        <dbReference type="ChEBI" id="CHEBI:173112"/>
        <dbReference type="EC" id="2.7.7.7"/>
    </reaction>
</comment>
<dbReference type="PANTHER" id="PTHR32294">
    <property type="entry name" value="DNA POLYMERASE III SUBUNIT ALPHA"/>
    <property type="match status" value="1"/>
</dbReference>
<evidence type="ECO:0000256" key="4">
    <source>
        <dbReference type="ARBA" id="ARBA00022695"/>
    </source>
</evidence>
<accession>A0AAU7QS07</accession>
<keyword evidence="5" id="KW-0235">DNA replication</keyword>
<gene>
    <name evidence="9" type="primary">dnaE</name>
    <name evidence="9" type="ORF">ABNO60_00330</name>
</gene>
<name>A0AAU7QS07_9FLAO</name>
<keyword evidence="3 9" id="KW-0808">Transferase</keyword>
<evidence type="ECO:0000256" key="2">
    <source>
        <dbReference type="ARBA" id="ARBA00019114"/>
    </source>
</evidence>
<organism evidence="9">
    <name type="scientific">Candidatus Shikimatogenerans sp. Tcar</name>
    <dbReference type="NCBI Taxonomy" id="3158565"/>
    <lineage>
        <taxon>Bacteria</taxon>
        <taxon>Pseudomonadati</taxon>
        <taxon>Bacteroidota</taxon>
        <taxon>Flavobacteriia</taxon>
        <taxon>Flavobacteriales</taxon>
        <taxon>Candidatus Shikimatogenerans</taxon>
    </lineage>
</organism>
<evidence type="ECO:0000259" key="8">
    <source>
        <dbReference type="SMART" id="SM00479"/>
    </source>
</evidence>
<dbReference type="EMBL" id="CP157896">
    <property type="protein sequence ID" value="XBT18747.1"/>
    <property type="molecule type" value="Genomic_DNA"/>
</dbReference>
<evidence type="ECO:0000256" key="6">
    <source>
        <dbReference type="ARBA" id="ARBA00022932"/>
    </source>
</evidence>
<dbReference type="SUPFAM" id="SSF89550">
    <property type="entry name" value="PHP domain-like"/>
    <property type="match status" value="1"/>
</dbReference>
<dbReference type="InterPro" id="IPR013520">
    <property type="entry name" value="Ribonucl_H"/>
</dbReference>
<dbReference type="InterPro" id="IPR004013">
    <property type="entry name" value="PHP_dom"/>
</dbReference>
<dbReference type="Pfam" id="PF17657">
    <property type="entry name" value="DNA_pol3_finger"/>
    <property type="match status" value="1"/>
</dbReference>
<dbReference type="SMART" id="SM00479">
    <property type="entry name" value="EXOIII"/>
    <property type="match status" value="1"/>
</dbReference>
<dbReference type="InterPro" id="IPR016195">
    <property type="entry name" value="Pol/histidinol_Pase-like"/>
</dbReference>
<keyword evidence="6" id="KW-0239">DNA-directed DNA polymerase</keyword>
<dbReference type="InterPro" id="IPR004805">
    <property type="entry name" value="DnaE2/DnaE/PolC"/>
</dbReference>
<sequence length="1345" mass="164166">MYLILDIETNGLPISINNSIYKINKWPNIIQISWQLHNNLGYLISKKNYKVYPKNFIINNSSYKIHKINNYNINKYGYNIKYIFNVLNKDILKSKYIIGYNIIFDIKILLSEYLRNNLNINFFKKIIYIDIFKIFNNKKWISLKKLYNKIYNIKIKYLHNSQYDVLYTSRIFFYLLKNNKINYKKYNININIIKDFNGGYNIKYFNNIYKKYNKKYYIHLHNYTYYSILLSNTKIKNLIKKVYKNNMPAFSVIERGNLMSLYKIYNYILYFNKKYKTNIKYIIGIEFNIYSKKYKKKFLYPFIVKNKKGYRNLLKLCYYSNNINNVCNIKKKYIKKYYKGLIYLSGGLKSKFYFLIKNKINFNKLKKEILWWKNIFKKNFYIEIFNHNNKEKLLNKKFLYLSKKFNIKYIVQNINYFLNKKNIKIYNILYNIKNKLKFNKNVKIIKKGYYFKTKKQMYKLFYNKYKKGFKNLKKLVSKIKRYNIYYNNKLIDYIIPKNYLIKHKNVTQYKYLKYIIYKNLNKKYKKINNKIINRIKYELKIIKSIKFSNYFLIIKEIVDKAKKMNVFIGPGRGSVNGSLIAYCLNITDIDPLKYNLLFERFLNKDRNTLPDIDIDFDYEGRKKIIKWIYKKYNYKHVCNIITYNHLNLKSSIRNIATVHEYPNIKINKFIKLLNENIRNIYDIINNKKYNYNNNILYKLLYNYINKFNVNKKLLSIFKISLLVKGIIKTTGIHACGILITKKKIYKYLPVIRIKKKKYLTQYSSNILQNMNLLKMDFLSLHTLSIVKLTLKDIKKNVLINISLKDKKVFNLFKKGNTKGIFQFESKGIKNYLIKLSPNNFNDLIALNALYRPGPMKYINKYIYRKFNKKKIKYDLPIMEKCLKDTYGIIIYQEQVMLLSRLISSFNKKESDILRIAMGKKNVNLLNKMKNKFIQGGIRNKYNKNILLKIWNNWKNFAHYAFNKSHSTSYAYLAYQTAYLKVYYNLYYMKNLINFNINNITYINSILKDYKEYYKYFSPINFNNKNFYFTVKKKKILFGLGVIKGIGINFINKIKNINIKKKKMNIYNFLKKINLNLINNRNIKILIYSSLLDIFFKKKINKYYLIKNHKINKLVFLFKKYNSISNNNINNFLFNQKYYLKLKIKKILFNKKNIKFNIGFSYLKEKYINGISLINNIFNIYKYEIKYFKLLDMRYLNFFYYKKKKIYGIIKNILIKNDYNIIILEDNFYKKEFYIKKNIFNKYKKYIKKYYVIYLEVKYINDINYIIYINLLKNLFKKFFIIFNKQIYKKKNKIYIQNFFNNKKGKLQYIYYSNLNINNIKKKKIFLLKNKIYKIKKFIKKILVKK</sequence>
<dbReference type="InterPro" id="IPR012337">
    <property type="entry name" value="RNaseH-like_sf"/>
</dbReference>
<dbReference type="SUPFAM" id="SSF53098">
    <property type="entry name" value="Ribonuclease H-like"/>
    <property type="match status" value="1"/>
</dbReference>
<evidence type="ECO:0000256" key="7">
    <source>
        <dbReference type="ARBA" id="ARBA00049244"/>
    </source>
</evidence>
<proteinExistence type="predicted"/>
<dbReference type="GO" id="GO:0003676">
    <property type="term" value="F:nucleic acid binding"/>
    <property type="evidence" value="ECO:0007669"/>
    <property type="project" value="InterPro"/>
</dbReference>
<dbReference type="InterPro" id="IPR011708">
    <property type="entry name" value="DNA_pol3_alpha_NTPase_dom"/>
</dbReference>